<organism evidence="1 2">
    <name type="scientific">Tegillarca granosa</name>
    <name type="common">Malaysian cockle</name>
    <name type="synonym">Anadara granosa</name>
    <dbReference type="NCBI Taxonomy" id="220873"/>
    <lineage>
        <taxon>Eukaryota</taxon>
        <taxon>Metazoa</taxon>
        <taxon>Spiralia</taxon>
        <taxon>Lophotrochozoa</taxon>
        <taxon>Mollusca</taxon>
        <taxon>Bivalvia</taxon>
        <taxon>Autobranchia</taxon>
        <taxon>Pteriomorphia</taxon>
        <taxon>Arcoida</taxon>
        <taxon>Arcoidea</taxon>
        <taxon>Arcidae</taxon>
        <taxon>Tegillarca</taxon>
    </lineage>
</organism>
<protein>
    <submittedName>
        <fullName evidence="1">Uncharacterized protein</fullName>
    </submittedName>
</protein>
<dbReference type="Proteomes" id="UP001217089">
    <property type="component" value="Unassembled WGS sequence"/>
</dbReference>
<sequence>MDRLRFGYYFISFCSIIKLMNCACTFPGELTGTWYSSHKGNVQFNSSFLTGYSIYMSATVSSLDFQCEEKDGDLYMLKATEAVFAFGNWIDSYLCIELHRVSEYKYYYYLGTTTNGDYIYGRSVGTAVTMSLACNRQTPYEQGTFVTLVKDGAVVEGLADATCPSSLLAYFYNVTITNSDGTSSCTGSIADGCSTSSTLQYTYNSCATSLKFSSGGMFFCLHSYNQ</sequence>
<name>A0ABQ9DX71_TEGGR</name>
<evidence type="ECO:0000313" key="2">
    <source>
        <dbReference type="Proteomes" id="UP001217089"/>
    </source>
</evidence>
<accession>A0ABQ9DX71</accession>
<proteinExistence type="predicted"/>
<comment type="caution">
    <text evidence="1">The sequence shown here is derived from an EMBL/GenBank/DDBJ whole genome shotgun (WGS) entry which is preliminary data.</text>
</comment>
<keyword evidence="2" id="KW-1185">Reference proteome</keyword>
<gene>
    <name evidence="1" type="ORF">KUTeg_024394</name>
</gene>
<evidence type="ECO:0000313" key="1">
    <source>
        <dbReference type="EMBL" id="KAJ8297863.1"/>
    </source>
</evidence>
<dbReference type="EMBL" id="JARBDR010000923">
    <property type="protein sequence ID" value="KAJ8297863.1"/>
    <property type="molecule type" value="Genomic_DNA"/>
</dbReference>
<reference evidence="1 2" key="1">
    <citation type="submission" date="2022-12" db="EMBL/GenBank/DDBJ databases">
        <title>Chromosome-level genome of Tegillarca granosa.</title>
        <authorList>
            <person name="Kim J."/>
        </authorList>
    </citation>
    <scope>NUCLEOTIDE SEQUENCE [LARGE SCALE GENOMIC DNA]</scope>
    <source>
        <strain evidence="1">Teg-2019</strain>
        <tissue evidence="1">Adductor muscle</tissue>
    </source>
</reference>